<dbReference type="Pfam" id="PF22528">
    <property type="entry name" value="PRMT_C"/>
    <property type="match status" value="1"/>
</dbReference>
<feature type="region of interest" description="Disordered" evidence="10">
    <location>
        <begin position="1110"/>
        <end position="1133"/>
    </location>
</feature>
<keyword evidence="15" id="KW-1185">Reference proteome</keyword>
<name>A0AAV2N7B4_9HYME</name>
<dbReference type="Gene3D" id="3.40.50.150">
    <property type="entry name" value="Vaccinia Virus protein VP39"/>
    <property type="match status" value="1"/>
</dbReference>
<sequence length="1133" mass="130008">MDEYFGIYEKFDILRLMLKDKTRVLMAYKNAIFNMKEKFQGKVVMDVGAGSGILSIFCAEVGAKKVYAIEASMLAKTLEQVLIENNLQSTIEVIHCEVADIHPDSLEKIDIIVSEWMGFYLVHEGKLDSVLFARDKFLRKGGLIFPSIAKLYASLCQLSSMYEFRNACVPLPVYLNTRCIGKEYRKIKSMEPEVLLLNRDSLLSSEELKIRDIRTVENSEIFEKLLVFLDLNIISKSVNLLGEEYVLTCKSGKYQGICIWFVIEFPDGSKLSTAPYNEPTHWKQTVVVLPTVIECIVFIFFSRAHFMEDKMSESDMTFDEKRPANLFTNVKLSTNLSADIANSDSDSMSIYINEPELSDDISEWKGMSMNEIRKGFGIYEYREHPPIVPSAKHTVLFRLPLSMHESPKPYPTHNIDKWSHGYVRLPCSAHCFYPIDQTTFQRSGDRSCRNRWDMIQEALLRSILSSQQLENAILSYNQIYAQRWNFTALHHFFSEVLDSEETAVFFQTLMPKMIQLALQLPMLLTGAIPLLKRHTNGSISLSQLQVASLLANAFFCTFPRRNSSNPQSEYATYPYINFNRLFAAYSEEKHNQCESVMEKIKCLFHYFRRVTTKSPEGVITIERRYIPCENCPKWNLQDQKLPSLHITSKGTIENEGAGLLQVDFANKYVGGGVLGLGCVQEEIRFVICPELMVTMLVTEELDDTEALIVSGIERYSKYEGYSNTFKWKGDFIDETPRDDSCRRMTSIVAIDALYFRQPSLQFKMDNITRELNKAYVGFVGSDIYQNNLSAIATGNWGCGAFRGNPKLKVLIQLMAAAVADRSMVYFTFGDTKLMDDVAAMYAHLVQHDVDIARLYSMISKYHQESALSDHSDFYCFLYNKSRIKSSSADIFAKDSKDTLPQRSKNVALNKDVVNKHIYEMKMTEEEKIINWLASCDDDNDDNAKRDTKDMCNEKIKNNLKETNNVNESGGLRFVEKHFVEKHFVDDTVRENKNQEDKVFYKLNKGVNSSSLKESITQRSIDDRDRSKNLKSELSLESAELNGSESIEIIKNYSVLEFHKQNPFPRKSGQRRISDDRDTSKKIKPELSLESSELNDTESIKILKDCFVPESRKQKSLPRKNGQTKISDFFQRIS</sequence>
<dbReference type="GO" id="GO:0009225">
    <property type="term" value="P:nucleotide-sugar metabolic process"/>
    <property type="evidence" value="ECO:0007669"/>
    <property type="project" value="TreeGrafter"/>
</dbReference>
<dbReference type="PROSITE" id="PS51678">
    <property type="entry name" value="SAM_MT_PRMT"/>
    <property type="match status" value="1"/>
</dbReference>
<gene>
    <name evidence="14" type="ORF">LPLAT_LOCUS1756</name>
</gene>
<dbReference type="InterPro" id="IPR048362">
    <property type="entry name" value="PARG_helical"/>
</dbReference>
<dbReference type="GO" id="GO:0005975">
    <property type="term" value="P:carbohydrate metabolic process"/>
    <property type="evidence" value="ECO:0007669"/>
    <property type="project" value="InterPro"/>
</dbReference>
<evidence type="ECO:0000259" key="12">
    <source>
        <dbReference type="Pfam" id="PF20811"/>
    </source>
</evidence>
<feature type="binding site" evidence="8">
    <location>
        <position position="666"/>
    </location>
    <ligand>
        <name>substrate</name>
    </ligand>
</feature>
<feature type="active site" evidence="7">
    <location>
        <position position="682"/>
    </location>
</feature>
<organism evidence="14 15">
    <name type="scientific">Lasius platythorax</name>
    <dbReference type="NCBI Taxonomy" id="488582"/>
    <lineage>
        <taxon>Eukaryota</taxon>
        <taxon>Metazoa</taxon>
        <taxon>Ecdysozoa</taxon>
        <taxon>Arthropoda</taxon>
        <taxon>Hexapoda</taxon>
        <taxon>Insecta</taxon>
        <taxon>Pterygota</taxon>
        <taxon>Neoptera</taxon>
        <taxon>Endopterygota</taxon>
        <taxon>Hymenoptera</taxon>
        <taxon>Apocrita</taxon>
        <taxon>Aculeata</taxon>
        <taxon>Formicoidea</taxon>
        <taxon>Formicidae</taxon>
        <taxon>Formicinae</taxon>
        <taxon>Lasius</taxon>
        <taxon>Lasius</taxon>
    </lineage>
</organism>
<evidence type="ECO:0000256" key="4">
    <source>
        <dbReference type="ARBA" id="ARBA00022691"/>
    </source>
</evidence>
<dbReference type="PANTHER" id="PTHR12837:SF15">
    <property type="entry name" value="POLY(ADP-RIBOSE) GLYCOHYDROLASE"/>
    <property type="match status" value="1"/>
</dbReference>
<feature type="active site" evidence="7">
    <location>
        <position position="681"/>
    </location>
</feature>
<evidence type="ECO:0000313" key="14">
    <source>
        <dbReference type="EMBL" id="CAL1675313.1"/>
    </source>
</evidence>
<keyword evidence="4 9" id="KW-0949">S-adenosyl-L-methionine</keyword>
<dbReference type="GO" id="GO:0032259">
    <property type="term" value="P:methylation"/>
    <property type="evidence" value="ECO:0007669"/>
    <property type="project" value="UniProtKB-KW"/>
</dbReference>
<evidence type="ECO:0000259" key="11">
    <source>
        <dbReference type="Pfam" id="PF05028"/>
    </source>
</evidence>
<dbReference type="AlphaFoldDB" id="A0AAV2N7B4"/>
<evidence type="ECO:0000259" key="13">
    <source>
        <dbReference type="Pfam" id="PF22528"/>
    </source>
</evidence>
<feature type="binding site" evidence="8">
    <location>
        <position position="680"/>
    </location>
    <ligand>
        <name>substrate</name>
    </ligand>
</feature>
<dbReference type="GO" id="GO:0016274">
    <property type="term" value="F:protein-arginine N-methyltransferase activity"/>
    <property type="evidence" value="ECO:0007669"/>
    <property type="project" value="InterPro"/>
</dbReference>
<dbReference type="GO" id="GO:0006282">
    <property type="term" value="P:regulation of DNA repair"/>
    <property type="evidence" value="ECO:0007669"/>
    <property type="project" value="InterPro"/>
</dbReference>
<dbReference type="Pfam" id="PF06325">
    <property type="entry name" value="PrmA"/>
    <property type="match status" value="1"/>
</dbReference>
<protein>
    <recommendedName>
        <fullName evidence="16">Poly(ADP-ribose) glycohydrolase</fullName>
    </recommendedName>
</protein>
<feature type="domain" description="PARG helical" evidence="12">
    <location>
        <begin position="498"/>
        <end position="623"/>
    </location>
</feature>
<dbReference type="FunFam" id="3.40.50.150:FF:000003">
    <property type="entry name" value="Blast:Protein arginine N-methyltransferase 1"/>
    <property type="match status" value="1"/>
</dbReference>
<reference evidence="14" key="1">
    <citation type="submission" date="2024-04" db="EMBL/GenBank/DDBJ databases">
        <authorList>
            <consortium name="Molecular Ecology Group"/>
        </authorList>
    </citation>
    <scope>NUCLEOTIDE SEQUENCE</scope>
</reference>
<evidence type="ECO:0000256" key="7">
    <source>
        <dbReference type="PIRSR" id="PIRSR607724-1"/>
    </source>
</evidence>
<dbReference type="InterPro" id="IPR025799">
    <property type="entry name" value="Arg_MeTrfase"/>
</dbReference>
<evidence type="ECO:0000256" key="6">
    <source>
        <dbReference type="ARBA" id="ARBA00049303"/>
    </source>
</evidence>
<dbReference type="Pfam" id="PF20811">
    <property type="entry name" value="PARG_cat_N"/>
    <property type="match status" value="1"/>
</dbReference>
<evidence type="ECO:0000256" key="9">
    <source>
        <dbReference type="PROSITE-ProRule" id="PRU01015"/>
    </source>
</evidence>
<keyword evidence="3 9" id="KW-0808">Transferase</keyword>
<evidence type="ECO:0000313" key="15">
    <source>
        <dbReference type="Proteomes" id="UP001497644"/>
    </source>
</evidence>
<evidence type="ECO:0008006" key="16">
    <source>
        <dbReference type="Google" id="ProtNLM"/>
    </source>
</evidence>
<dbReference type="SUPFAM" id="SSF53335">
    <property type="entry name" value="S-adenosyl-L-methionine-dependent methyltransferases"/>
    <property type="match status" value="1"/>
</dbReference>
<dbReference type="GO" id="GO:0005634">
    <property type="term" value="C:nucleus"/>
    <property type="evidence" value="ECO:0007669"/>
    <property type="project" value="TreeGrafter"/>
</dbReference>
<evidence type="ECO:0000256" key="8">
    <source>
        <dbReference type="PIRSR" id="PIRSR607724-2"/>
    </source>
</evidence>
<dbReference type="GO" id="GO:1990966">
    <property type="term" value="P:ATP generation from poly-ADP-D-ribose"/>
    <property type="evidence" value="ECO:0007669"/>
    <property type="project" value="TreeGrafter"/>
</dbReference>
<evidence type="ECO:0000256" key="2">
    <source>
        <dbReference type="ARBA" id="ARBA00022603"/>
    </source>
</evidence>
<dbReference type="InterPro" id="IPR055135">
    <property type="entry name" value="PRMT_dom"/>
</dbReference>
<dbReference type="InterPro" id="IPR007724">
    <property type="entry name" value="Poly_GlycHdrlase"/>
</dbReference>
<feature type="compositionally biased region" description="Basic and acidic residues" evidence="10">
    <location>
        <begin position="1071"/>
        <end position="1080"/>
    </location>
</feature>
<accession>A0AAV2N7B4</accession>
<dbReference type="Proteomes" id="UP001497644">
    <property type="component" value="Chromosome 10"/>
</dbReference>
<dbReference type="PANTHER" id="PTHR12837">
    <property type="entry name" value="POLY ADP-RIBOSE GLYCOHYDROLASE"/>
    <property type="match status" value="1"/>
</dbReference>
<evidence type="ECO:0000256" key="5">
    <source>
        <dbReference type="ARBA" id="ARBA00022801"/>
    </source>
</evidence>
<dbReference type="GO" id="GO:0004649">
    <property type="term" value="F:poly(ADP-ribose) glycohydrolase activity"/>
    <property type="evidence" value="ECO:0007669"/>
    <property type="project" value="InterPro"/>
</dbReference>
<feature type="binding site" evidence="8">
    <location>
        <position position="721"/>
    </location>
    <ligand>
        <name>substrate</name>
    </ligand>
</feature>
<dbReference type="InterPro" id="IPR029063">
    <property type="entry name" value="SAM-dependent_MTases_sf"/>
</dbReference>
<dbReference type="InterPro" id="IPR046372">
    <property type="entry name" value="PARG_cat_C"/>
</dbReference>
<feature type="domain" description="PARG catalytic Macro" evidence="11">
    <location>
        <begin position="632"/>
        <end position="834"/>
    </location>
</feature>
<dbReference type="GO" id="GO:0005737">
    <property type="term" value="C:cytoplasm"/>
    <property type="evidence" value="ECO:0007669"/>
    <property type="project" value="TreeGrafter"/>
</dbReference>
<feature type="active site" evidence="7">
    <location>
        <position position="663"/>
    </location>
</feature>
<feature type="domain" description="Protein arginine N-methyltransferase" evidence="13">
    <location>
        <begin position="214"/>
        <end position="293"/>
    </location>
</feature>
<comment type="catalytic activity">
    <reaction evidence="6">
        <text>L-arginyl-[protein] + S-adenosyl-L-methionine = N(omega)-methyl-L-arginyl-[protein] + S-adenosyl-L-homocysteine + H(+)</text>
        <dbReference type="Rhea" id="RHEA:48100"/>
        <dbReference type="Rhea" id="RHEA-COMP:10532"/>
        <dbReference type="Rhea" id="RHEA-COMP:11990"/>
        <dbReference type="ChEBI" id="CHEBI:15378"/>
        <dbReference type="ChEBI" id="CHEBI:29965"/>
        <dbReference type="ChEBI" id="CHEBI:57856"/>
        <dbReference type="ChEBI" id="CHEBI:59789"/>
        <dbReference type="ChEBI" id="CHEBI:65280"/>
    </reaction>
    <physiologicalReaction direction="left-to-right" evidence="6">
        <dbReference type="Rhea" id="RHEA:48101"/>
    </physiologicalReaction>
</comment>
<dbReference type="EMBL" id="OZ034833">
    <property type="protein sequence ID" value="CAL1675313.1"/>
    <property type="molecule type" value="Genomic_DNA"/>
</dbReference>
<dbReference type="Pfam" id="PF05028">
    <property type="entry name" value="PARG_cat_C"/>
    <property type="match status" value="1"/>
</dbReference>
<keyword evidence="5" id="KW-0378">Hydrolase</keyword>
<evidence type="ECO:0000256" key="1">
    <source>
        <dbReference type="ARBA" id="ARBA00009545"/>
    </source>
</evidence>
<evidence type="ECO:0000256" key="3">
    <source>
        <dbReference type="ARBA" id="ARBA00022679"/>
    </source>
</evidence>
<dbReference type="Gene3D" id="2.70.160.11">
    <property type="entry name" value="Hnrnp arginine n-methyltransferase1"/>
    <property type="match status" value="1"/>
</dbReference>
<dbReference type="CDD" id="cd02440">
    <property type="entry name" value="AdoMet_MTases"/>
    <property type="match status" value="1"/>
</dbReference>
<proteinExistence type="inferred from homology"/>
<comment type="similarity">
    <text evidence="1">Belongs to the poly(ADP-ribose) glycohydrolase family.</text>
</comment>
<feature type="region of interest" description="Disordered" evidence="10">
    <location>
        <begin position="1061"/>
        <end position="1080"/>
    </location>
</feature>
<evidence type="ECO:0000256" key="10">
    <source>
        <dbReference type="SAM" id="MobiDB-lite"/>
    </source>
</evidence>
<keyword evidence="2 9" id="KW-0489">Methyltransferase</keyword>